<comment type="subcellular location">
    <subcellularLocation>
        <location evidence="2">Membrane</location>
        <topology evidence="2">Multi-pass membrane protein</topology>
    </subcellularLocation>
</comment>
<name>A0ABQ1LQS4_9PROT</name>
<evidence type="ECO:0000256" key="8">
    <source>
        <dbReference type="SAM" id="Phobius"/>
    </source>
</evidence>
<evidence type="ECO:0000256" key="4">
    <source>
        <dbReference type="ARBA" id="ARBA00019078"/>
    </source>
</evidence>
<evidence type="ECO:0000259" key="9">
    <source>
        <dbReference type="Pfam" id="PF07291"/>
    </source>
</evidence>
<evidence type="ECO:0000256" key="2">
    <source>
        <dbReference type="ARBA" id="ARBA00004141"/>
    </source>
</evidence>
<feature type="transmembrane region" description="Helical" evidence="8">
    <location>
        <begin position="66"/>
        <end position="94"/>
    </location>
</feature>
<proteinExistence type="predicted"/>
<feature type="transmembrane region" description="Helical" evidence="8">
    <location>
        <begin position="119"/>
        <end position="136"/>
    </location>
</feature>
<comment type="pathway">
    <text evidence="3">One-carbon metabolism; methylamine degradation.</text>
</comment>
<dbReference type="EMBL" id="BMCH01000002">
    <property type="protein sequence ID" value="GGC26631.1"/>
    <property type="molecule type" value="Genomic_DNA"/>
</dbReference>
<evidence type="ECO:0000256" key="7">
    <source>
        <dbReference type="ARBA" id="ARBA00023136"/>
    </source>
</evidence>
<comment type="function">
    <text evidence="1">May be specifically involved in the processing, transport, and/or maturation of the MADH beta-subunit.</text>
</comment>
<evidence type="ECO:0000256" key="6">
    <source>
        <dbReference type="ARBA" id="ARBA00022989"/>
    </source>
</evidence>
<reference evidence="11" key="1">
    <citation type="journal article" date="2019" name="Int. J. Syst. Evol. Microbiol.">
        <title>The Global Catalogue of Microorganisms (GCM) 10K type strain sequencing project: providing services to taxonomists for standard genome sequencing and annotation.</title>
        <authorList>
            <consortium name="The Broad Institute Genomics Platform"/>
            <consortium name="The Broad Institute Genome Sequencing Center for Infectious Disease"/>
            <person name="Wu L."/>
            <person name="Ma J."/>
        </authorList>
    </citation>
    <scope>NUCLEOTIDE SEQUENCE [LARGE SCALE GENOMIC DNA]</scope>
    <source>
        <strain evidence="11">CCM 7132</strain>
    </source>
</reference>
<sequence>MGALALQMASALGTDAVGALFLGTGIAKMLDQPGFASVIASYRLVPLGAAFPVARLLTGAQILLGVWLCSGVLTRAACLCAVILLVAFALAMGINVARGRTGLSCGCLPGRNTPLSSRSVMQTLLLALLMLGAGSIGHPPGALLGAITLLGGVSLLLLALAASQLGNAGDAA</sequence>
<evidence type="ECO:0000256" key="3">
    <source>
        <dbReference type="ARBA" id="ARBA00004856"/>
    </source>
</evidence>
<protein>
    <recommendedName>
        <fullName evidence="4">Methylamine utilization protein MauE</fullName>
    </recommendedName>
</protein>
<keyword evidence="7 8" id="KW-0472">Membrane</keyword>
<keyword evidence="11" id="KW-1185">Reference proteome</keyword>
<comment type="caution">
    <text evidence="10">The sequence shown here is derived from an EMBL/GenBank/DDBJ whole genome shotgun (WGS) entry which is preliminary data.</text>
</comment>
<feature type="domain" description="Methylamine utilisation protein MauE" evidence="9">
    <location>
        <begin position="10"/>
        <end position="132"/>
    </location>
</feature>
<dbReference type="InterPro" id="IPR009908">
    <property type="entry name" value="Methylamine_util_MauE"/>
</dbReference>
<feature type="transmembrane region" description="Helical" evidence="8">
    <location>
        <begin position="143"/>
        <end position="162"/>
    </location>
</feature>
<evidence type="ECO:0000256" key="1">
    <source>
        <dbReference type="ARBA" id="ARBA00003475"/>
    </source>
</evidence>
<organism evidence="10 11">
    <name type="scientific">Asaia siamensis</name>
    <dbReference type="NCBI Taxonomy" id="110479"/>
    <lineage>
        <taxon>Bacteria</taxon>
        <taxon>Pseudomonadati</taxon>
        <taxon>Pseudomonadota</taxon>
        <taxon>Alphaproteobacteria</taxon>
        <taxon>Acetobacterales</taxon>
        <taxon>Acetobacteraceae</taxon>
        <taxon>Asaia</taxon>
    </lineage>
</organism>
<evidence type="ECO:0000313" key="10">
    <source>
        <dbReference type="EMBL" id="GGC26631.1"/>
    </source>
</evidence>
<feature type="transmembrane region" description="Helical" evidence="8">
    <location>
        <begin position="34"/>
        <end position="54"/>
    </location>
</feature>
<evidence type="ECO:0000313" key="11">
    <source>
        <dbReference type="Proteomes" id="UP000637769"/>
    </source>
</evidence>
<dbReference type="Pfam" id="PF07291">
    <property type="entry name" value="MauE"/>
    <property type="match status" value="1"/>
</dbReference>
<keyword evidence="5 8" id="KW-0812">Transmembrane</keyword>
<gene>
    <name evidence="10" type="ORF">GCM10007207_10100</name>
</gene>
<accession>A0ABQ1LQS4</accession>
<keyword evidence="6 8" id="KW-1133">Transmembrane helix</keyword>
<dbReference type="Proteomes" id="UP000637769">
    <property type="component" value="Unassembled WGS sequence"/>
</dbReference>
<evidence type="ECO:0000256" key="5">
    <source>
        <dbReference type="ARBA" id="ARBA00022692"/>
    </source>
</evidence>